<feature type="domain" description="DUS-like FMN-binding" evidence="10">
    <location>
        <begin position="61"/>
        <end position="313"/>
    </location>
</feature>
<dbReference type="Proteomes" id="UP000002710">
    <property type="component" value="Chromosome"/>
</dbReference>
<dbReference type="STRING" id="207559.Dde_3089"/>
<dbReference type="eggNOG" id="COG0042">
    <property type="taxonomic scope" value="Bacteria"/>
</dbReference>
<feature type="binding site" evidence="8">
    <location>
        <position position="119"/>
    </location>
    <ligand>
        <name>FMN</name>
        <dbReference type="ChEBI" id="CHEBI:58210"/>
    </ligand>
</feature>
<keyword evidence="8" id="KW-0547">Nucleotide-binding</keyword>
<gene>
    <name evidence="11" type="ordered locus">Dde_3089</name>
</gene>
<dbReference type="HOGENOM" id="CLU_013299_0_3_7"/>
<feature type="active site" description="Proton donor" evidence="7">
    <location>
        <position position="149"/>
    </location>
</feature>
<name>Q30WR3_OLEA2</name>
<accession>Q30WR3</accession>
<dbReference type="PROSITE" id="PS01136">
    <property type="entry name" value="UPF0034"/>
    <property type="match status" value="1"/>
</dbReference>
<comment type="function">
    <text evidence="6">Catalyzes the synthesis of 5,6-dihydrouridine (D), a modified base found in the D-loop of most tRNAs, via the reduction of the C5-C6 double bond in target uridines.</text>
</comment>
<dbReference type="InterPro" id="IPR013785">
    <property type="entry name" value="Aldolase_TIM"/>
</dbReference>
<dbReference type="Pfam" id="PF01207">
    <property type="entry name" value="Dus"/>
    <property type="match status" value="1"/>
</dbReference>
<dbReference type="EC" id="1.3.1.-" evidence="6"/>
<keyword evidence="4 6" id="KW-0819">tRNA processing</keyword>
<dbReference type="InterPro" id="IPR035587">
    <property type="entry name" value="DUS-like_FMN-bd"/>
</dbReference>
<evidence type="ECO:0000256" key="5">
    <source>
        <dbReference type="ARBA" id="ARBA00023002"/>
    </source>
</evidence>
<dbReference type="GO" id="GO:0050660">
    <property type="term" value="F:flavin adenine dinucleotide binding"/>
    <property type="evidence" value="ECO:0007669"/>
    <property type="project" value="InterPro"/>
</dbReference>
<evidence type="ECO:0000256" key="8">
    <source>
        <dbReference type="PIRSR" id="PIRSR006621-2"/>
    </source>
</evidence>
<feature type="region of interest" description="Disordered" evidence="9">
    <location>
        <begin position="1"/>
        <end position="21"/>
    </location>
</feature>
<dbReference type="KEGG" id="dde:Dde_3089"/>
<feature type="binding site" evidence="8">
    <location>
        <begin position="63"/>
        <end position="65"/>
    </location>
    <ligand>
        <name>FMN</name>
        <dbReference type="ChEBI" id="CHEBI:58210"/>
    </ligand>
</feature>
<dbReference type="SUPFAM" id="SSF51395">
    <property type="entry name" value="FMN-linked oxidoreductases"/>
    <property type="match status" value="1"/>
</dbReference>
<evidence type="ECO:0000256" key="2">
    <source>
        <dbReference type="ARBA" id="ARBA00022630"/>
    </source>
</evidence>
<dbReference type="GO" id="GO:0017150">
    <property type="term" value="F:tRNA dihydrouridine synthase activity"/>
    <property type="evidence" value="ECO:0007669"/>
    <property type="project" value="InterPro"/>
</dbReference>
<evidence type="ECO:0000256" key="9">
    <source>
        <dbReference type="SAM" id="MobiDB-lite"/>
    </source>
</evidence>
<dbReference type="Gene3D" id="3.20.20.70">
    <property type="entry name" value="Aldolase class I"/>
    <property type="match status" value="1"/>
</dbReference>
<proteinExistence type="inferred from homology"/>
<protein>
    <recommendedName>
        <fullName evidence="6">tRNA-dihydrouridine synthase</fullName>
        <ecNumber evidence="6">1.3.1.-</ecNumber>
    </recommendedName>
</protein>
<evidence type="ECO:0000256" key="7">
    <source>
        <dbReference type="PIRSR" id="PIRSR006621-1"/>
    </source>
</evidence>
<feature type="binding site" evidence="8">
    <location>
        <position position="188"/>
    </location>
    <ligand>
        <name>FMN</name>
        <dbReference type="ChEBI" id="CHEBI:58210"/>
    </ligand>
</feature>
<comment type="cofactor">
    <cofactor evidence="1 6 8">
        <name>FMN</name>
        <dbReference type="ChEBI" id="CHEBI:58210"/>
    </cofactor>
</comment>
<evidence type="ECO:0000256" key="3">
    <source>
        <dbReference type="ARBA" id="ARBA00022643"/>
    </source>
</evidence>
<feature type="binding site" evidence="8">
    <location>
        <begin position="273"/>
        <end position="274"/>
    </location>
    <ligand>
        <name>FMN</name>
        <dbReference type="ChEBI" id="CHEBI:58210"/>
    </ligand>
</feature>
<dbReference type="PANTHER" id="PTHR11082:SF25">
    <property type="entry name" value="DUS-LIKE FMN-BINDING DOMAIN-CONTAINING PROTEIN"/>
    <property type="match status" value="1"/>
</dbReference>
<evidence type="ECO:0000259" key="10">
    <source>
        <dbReference type="Pfam" id="PF01207"/>
    </source>
</evidence>
<dbReference type="InterPro" id="IPR018517">
    <property type="entry name" value="tRNA_hU_synthase_CS"/>
</dbReference>
<feature type="binding site" evidence="8">
    <location>
        <position position="218"/>
    </location>
    <ligand>
        <name>FMN</name>
        <dbReference type="ChEBI" id="CHEBI:58210"/>
    </ligand>
</feature>
<dbReference type="AlphaFoldDB" id="Q30WR3"/>
<keyword evidence="2 6" id="KW-0285">Flavoprotein</keyword>
<dbReference type="InterPro" id="IPR001269">
    <property type="entry name" value="DUS_fam"/>
</dbReference>
<dbReference type="PANTHER" id="PTHR11082">
    <property type="entry name" value="TRNA-DIHYDROURIDINE SYNTHASE"/>
    <property type="match status" value="1"/>
</dbReference>
<keyword evidence="12" id="KW-1185">Reference proteome</keyword>
<evidence type="ECO:0000256" key="4">
    <source>
        <dbReference type="ARBA" id="ARBA00022694"/>
    </source>
</evidence>
<dbReference type="CDD" id="cd02801">
    <property type="entry name" value="DUS_like_FMN"/>
    <property type="match status" value="1"/>
</dbReference>
<organism evidence="11 12">
    <name type="scientific">Oleidesulfovibrio alaskensis (strain ATCC BAA-1058 / DSM 17464 / G20)</name>
    <name type="common">Desulfovibrio alaskensis</name>
    <dbReference type="NCBI Taxonomy" id="207559"/>
    <lineage>
        <taxon>Bacteria</taxon>
        <taxon>Pseudomonadati</taxon>
        <taxon>Thermodesulfobacteriota</taxon>
        <taxon>Desulfovibrionia</taxon>
        <taxon>Desulfovibrionales</taxon>
        <taxon>Desulfovibrionaceae</taxon>
        <taxon>Oleidesulfovibrio</taxon>
    </lineage>
</organism>
<keyword evidence="3 6" id="KW-0288">FMN</keyword>
<reference evidence="11 12" key="1">
    <citation type="journal article" date="2011" name="J. Bacteriol.">
        <title>Complete genome sequence and updated annotation of Desulfovibrio alaskensis G20.</title>
        <authorList>
            <person name="Hauser L.J."/>
            <person name="Land M.L."/>
            <person name="Brown S.D."/>
            <person name="Larimer F."/>
            <person name="Keller K.L."/>
            <person name="Rapp-Giles B.J."/>
            <person name="Price M.N."/>
            <person name="Lin M."/>
            <person name="Bruce D.C."/>
            <person name="Detter J.C."/>
            <person name="Tapia R."/>
            <person name="Han C.S."/>
            <person name="Goodwin L.A."/>
            <person name="Cheng J.F."/>
            <person name="Pitluck S."/>
            <person name="Copeland A."/>
            <person name="Lucas S."/>
            <person name="Nolan M."/>
            <person name="Lapidus A.L."/>
            <person name="Palumbo A.V."/>
            <person name="Wall J.D."/>
        </authorList>
    </citation>
    <scope>NUCLEOTIDE SEQUENCE [LARGE SCALE GENOMIC DNA]</scope>
    <source>
        <strain evidence="12">ATCC BAA 1058 / DSM 17464 / G20</strain>
    </source>
</reference>
<sequence>MMQPEEYTAADAVESCPQQSLSGHGPDLAVAADGVFDAALAARLTEPLQIGGRTVNGRLFLAPMAGLGHIAYRQVLESFGGCGLVFTGMCSARAVPTENPARSPVFSWRPEELPALVCQLFGADPQDMAAAARRVESEGFFGVDINMGCSVAPIVKKGCGADLLRDPERAVRMVDAVRRAVSVPVFVKMRTGWSPDPEPAVNLARRLQDAGADALVFHPRVAPDRRTHRPRTAHIGLVKDAVDIPVIGNGDVFDAADCAAMLERTGCDGVSLGRLAIARPWIFAQWTRGFVPEKQTYRDTLFALMDALEAHYDPARAIKLYKKLIMYYAANFTFGNRLFGRLIRGDDMQAMRRNAQAEFCRVPQVGARPNLLMFCM</sequence>
<dbReference type="RefSeq" id="WP_011368844.1">
    <property type="nucleotide sequence ID" value="NC_007519.1"/>
</dbReference>
<keyword evidence="5 6" id="KW-0560">Oxidoreductase</keyword>
<dbReference type="EMBL" id="CP000112">
    <property type="protein sequence ID" value="ABB39883.1"/>
    <property type="molecule type" value="Genomic_DNA"/>
</dbReference>
<evidence type="ECO:0000313" key="11">
    <source>
        <dbReference type="EMBL" id="ABB39883.1"/>
    </source>
</evidence>
<evidence type="ECO:0000256" key="1">
    <source>
        <dbReference type="ARBA" id="ARBA00001917"/>
    </source>
</evidence>
<dbReference type="PIRSF" id="PIRSF006621">
    <property type="entry name" value="Dus"/>
    <property type="match status" value="1"/>
</dbReference>
<evidence type="ECO:0000256" key="6">
    <source>
        <dbReference type="PIRNR" id="PIRNR006621"/>
    </source>
</evidence>
<evidence type="ECO:0000313" key="12">
    <source>
        <dbReference type="Proteomes" id="UP000002710"/>
    </source>
</evidence>
<comment type="similarity">
    <text evidence="6">Belongs to the dus family.</text>
</comment>